<dbReference type="SUPFAM" id="SSF53098">
    <property type="entry name" value="Ribonuclease H-like"/>
    <property type="match status" value="1"/>
</dbReference>
<evidence type="ECO:0000256" key="6">
    <source>
        <dbReference type="ARBA" id="ARBA00072618"/>
    </source>
</evidence>
<dbReference type="PANTHER" id="PTHR12801">
    <property type="entry name" value="RNA EXONUCLEASE REXO1 / RECO3 FAMILY MEMBER-RELATED"/>
    <property type="match status" value="1"/>
</dbReference>
<feature type="domain" description="RRM" evidence="9">
    <location>
        <begin position="489"/>
        <end position="563"/>
    </location>
</feature>
<dbReference type="SMART" id="SM00479">
    <property type="entry name" value="EXOIII"/>
    <property type="match status" value="1"/>
</dbReference>
<dbReference type="GO" id="GO:0005730">
    <property type="term" value="C:nucleolus"/>
    <property type="evidence" value="ECO:0007669"/>
    <property type="project" value="Ensembl"/>
</dbReference>
<feature type="domain" description="RRM" evidence="9">
    <location>
        <begin position="584"/>
        <end position="654"/>
    </location>
</feature>
<dbReference type="InterPro" id="IPR036397">
    <property type="entry name" value="RNaseH_sf"/>
</dbReference>
<dbReference type="FunFam" id="3.30.70.330:FF:000358">
    <property type="entry name" value="RNA exonuclease 5 isoform X1"/>
    <property type="match status" value="1"/>
</dbReference>
<dbReference type="InterPro" id="IPR012337">
    <property type="entry name" value="RNaseH-like_sf"/>
</dbReference>
<dbReference type="InterPro" id="IPR012677">
    <property type="entry name" value="Nucleotide-bd_a/b_plait_sf"/>
</dbReference>
<evidence type="ECO:0000256" key="1">
    <source>
        <dbReference type="ARBA" id="ARBA00022722"/>
    </source>
</evidence>
<keyword evidence="4" id="KW-0269">Exonuclease</keyword>
<accession>A0A8C9D9I6</accession>
<dbReference type="GO" id="GO:0004527">
    <property type="term" value="F:exonuclease activity"/>
    <property type="evidence" value="ECO:0007669"/>
    <property type="project" value="UniProtKB-KW"/>
</dbReference>
<dbReference type="InterPro" id="IPR035979">
    <property type="entry name" value="RBD_domain_sf"/>
</dbReference>
<dbReference type="AlphaFoldDB" id="A0A8C9D9I6"/>
<keyword evidence="11" id="KW-1185">Reference proteome</keyword>
<dbReference type="GO" id="GO:0003723">
    <property type="term" value="F:RNA binding"/>
    <property type="evidence" value="ECO:0007669"/>
    <property type="project" value="UniProtKB-UniRule"/>
</dbReference>
<keyword evidence="5 7" id="KW-0694">RNA-binding</keyword>
<dbReference type="SUPFAM" id="SSF54928">
    <property type="entry name" value="RNA-binding domain, RBD"/>
    <property type="match status" value="1"/>
</dbReference>
<sequence length="758" mass="85580">MEPQRERAGRHLKKGRKRRRGPNMLVGAAEAMRARWELEESQPEAKKARLSTILFAENCEVTHEQLCELLKYVVLGNSNVSKPSWCQLFHQNQLNNVVVFVLQGMSQLHFYRFYMEFGFLRKAFTHKFRLPPPSSNFLADIIGLQKKQTTGDLSKMVEGSLPSSSSKVSISLQNDPIIQKYGSKKVGLTRCLLTKEEMKTFHFPLQGFPDCENFVPTKCHGSITDNSPLFGLNCEMCLTSKGRELTRISLVAEGGCCVMDELVKPDNKVLDYLTSFSGITKKILNPVTTKLKDVQRQLKALLPPDAVLVGHSLGLDLRALKMIHPYVIDTSLLYVREQGRRFKLKFLAKAILGKDIQCPDRLGHDATEDARTTLELARYFLKYGPRKAGQGPRNTAEVVQQSNTSVLECLDLMGQKLLFLTREAETSELSSSRNCQTIKCLTNKEVLEQARVEIPLFPFSIVQFSFEPFSYKLTEEMNKRMRSKWTEMSTVYAGPFSKNCNLRAVKRLFKSFGPVRSMSLVLETHQPHLCIQYEVLEAAQLAIESLDGILVESTCIKVQRPVTELTLDSSTLVKELEQDSENRGTIYLSGVNQTFKEHLLQQSNIFLGLEAVILPKDLKSGKQKKYCFLKFKTFGSAQRALNILKGKDWKLKGRHALTPRHLHAWLRGIPPESRRTPGVRVIPPPSEQQALQVLKVDHPKIAAWRWGRKIGKLYHSLSPGTLCLILLPGTKSTHGSFSGLGLMGIKDEEESTTPKICS</sequence>
<keyword evidence="3" id="KW-0378">Hydrolase</keyword>
<evidence type="ECO:0000256" key="3">
    <source>
        <dbReference type="ARBA" id="ARBA00022801"/>
    </source>
</evidence>
<gene>
    <name evidence="10" type="primary">REXO5</name>
</gene>
<dbReference type="Ensembl" id="ENSPLOT00000026921.1">
    <property type="protein sequence ID" value="ENSPLOP00000024379.1"/>
    <property type="gene ID" value="ENSPLOG00000017676.1"/>
</dbReference>
<evidence type="ECO:0000256" key="7">
    <source>
        <dbReference type="PROSITE-ProRule" id="PRU00176"/>
    </source>
</evidence>
<dbReference type="PANTHER" id="PTHR12801:SF82">
    <property type="entry name" value="RNA EXONUCLEASE 5"/>
    <property type="match status" value="1"/>
</dbReference>
<dbReference type="InterPro" id="IPR013520">
    <property type="entry name" value="Ribonucl_H"/>
</dbReference>
<dbReference type="FunFam" id="3.30.70.330:FF:000528">
    <property type="entry name" value="RNA exonuclease 5"/>
    <property type="match status" value="1"/>
</dbReference>
<dbReference type="FunFam" id="3.30.420.10:FF:000055">
    <property type="entry name" value="RNA exonuclease 5 isoform X1"/>
    <property type="match status" value="1"/>
</dbReference>
<evidence type="ECO:0000256" key="4">
    <source>
        <dbReference type="ARBA" id="ARBA00022839"/>
    </source>
</evidence>
<name>A0A8C9D9I6_PANLE</name>
<dbReference type="Proteomes" id="UP000694399">
    <property type="component" value="Chromosome F1"/>
</dbReference>
<dbReference type="Pfam" id="PF00929">
    <property type="entry name" value="RNase_T"/>
    <property type="match status" value="1"/>
</dbReference>
<protein>
    <recommendedName>
        <fullName evidence="6">RNA exonuclease 5</fullName>
    </recommendedName>
</protein>
<dbReference type="PROSITE" id="PS50102">
    <property type="entry name" value="RRM"/>
    <property type="match status" value="2"/>
</dbReference>
<dbReference type="Gene3D" id="3.30.70.330">
    <property type="match status" value="2"/>
</dbReference>
<reference evidence="10" key="2">
    <citation type="submission" date="2025-08" db="UniProtKB">
        <authorList>
            <consortium name="Ensembl"/>
        </authorList>
    </citation>
    <scope>IDENTIFICATION</scope>
</reference>
<dbReference type="InterPro" id="IPR034922">
    <property type="entry name" value="REX1-like_exo"/>
</dbReference>
<evidence type="ECO:0000256" key="8">
    <source>
        <dbReference type="SAM" id="MobiDB-lite"/>
    </source>
</evidence>
<reference evidence="10" key="1">
    <citation type="journal article" date="2019" name="bioRxiv">
        <title>Long live the king: chromosome-level assembly of the lion (Panthera leo) using linked-read, Hi-C, and long read data.</title>
        <authorList>
            <person name="Armstrong E.E."/>
            <person name="Taylor R.W."/>
            <person name="Miller D.E."/>
            <person name="Kaelin C."/>
            <person name="Barsh G."/>
            <person name="Hadly E.A."/>
            <person name="Petrov D."/>
        </authorList>
    </citation>
    <scope>NUCLEOTIDE SEQUENCE [LARGE SCALE GENOMIC DNA]</scope>
</reference>
<reference evidence="10" key="3">
    <citation type="submission" date="2025-09" db="UniProtKB">
        <authorList>
            <consortium name="Ensembl"/>
        </authorList>
    </citation>
    <scope>IDENTIFICATION</scope>
</reference>
<evidence type="ECO:0000256" key="2">
    <source>
        <dbReference type="ARBA" id="ARBA00022737"/>
    </source>
</evidence>
<dbReference type="Gene3D" id="3.30.420.10">
    <property type="entry name" value="Ribonuclease H-like superfamily/Ribonuclease H"/>
    <property type="match status" value="1"/>
</dbReference>
<proteinExistence type="predicted"/>
<dbReference type="CDD" id="cd06145">
    <property type="entry name" value="REX1_like"/>
    <property type="match status" value="1"/>
</dbReference>
<evidence type="ECO:0000259" key="9">
    <source>
        <dbReference type="PROSITE" id="PS50102"/>
    </source>
</evidence>
<evidence type="ECO:0000313" key="10">
    <source>
        <dbReference type="Ensembl" id="ENSPLOP00000024379.1"/>
    </source>
</evidence>
<feature type="region of interest" description="Disordered" evidence="8">
    <location>
        <begin position="1"/>
        <end position="22"/>
    </location>
</feature>
<dbReference type="InterPro" id="IPR047021">
    <property type="entry name" value="REXO1/3/4-like"/>
</dbReference>
<keyword evidence="1" id="KW-0540">Nuclease</keyword>
<dbReference type="OMA" id="PHICIQY"/>
<evidence type="ECO:0000256" key="5">
    <source>
        <dbReference type="ARBA" id="ARBA00022884"/>
    </source>
</evidence>
<feature type="compositionally biased region" description="Basic residues" evidence="8">
    <location>
        <begin position="10"/>
        <end position="21"/>
    </location>
</feature>
<organism evidence="10 11">
    <name type="scientific">Panthera leo</name>
    <name type="common">Lion</name>
    <dbReference type="NCBI Taxonomy" id="9689"/>
    <lineage>
        <taxon>Eukaryota</taxon>
        <taxon>Metazoa</taxon>
        <taxon>Chordata</taxon>
        <taxon>Craniata</taxon>
        <taxon>Vertebrata</taxon>
        <taxon>Euteleostomi</taxon>
        <taxon>Mammalia</taxon>
        <taxon>Eutheria</taxon>
        <taxon>Laurasiatheria</taxon>
        <taxon>Carnivora</taxon>
        <taxon>Feliformia</taxon>
        <taxon>Felidae</taxon>
        <taxon>Pantherinae</taxon>
        <taxon>Panthera</taxon>
    </lineage>
</organism>
<dbReference type="GeneTree" id="ENSGT00940000161162"/>
<dbReference type="SMART" id="SM00360">
    <property type="entry name" value="RRM"/>
    <property type="match status" value="2"/>
</dbReference>
<dbReference type="InterPro" id="IPR000504">
    <property type="entry name" value="RRM_dom"/>
</dbReference>
<evidence type="ECO:0000313" key="11">
    <source>
        <dbReference type="Proteomes" id="UP000694399"/>
    </source>
</evidence>
<keyword evidence="2" id="KW-0677">Repeat</keyword>
<dbReference type="Pfam" id="PF00076">
    <property type="entry name" value="RRM_1"/>
    <property type="match status" value="1"/>
</dbReference>